<accession>A0A843VGQ9</accession>
<dbReference type="OrthoDB" id="685803at2759"/>
<proteinExistence type="predicted"/>
<dbReference type="EMBL" id="NMUH01001758">
    <property type="protein sequence ID" value="MQL95135.1"/>
    <property type="molecule type" value="Genomic_DNA"/>
</dbReference>
<gene>
    <name evidence="2" type="ORF">Taro_027799</name>
</gene>
<feature type="region of interest" description="Disordered" evidence="1">
    <location>
        <begin position="138"/>
        <end position="171"/>
    </location>
</feature>
<name>A0A843VGQ9_COLES</name>
<feature type="compositionally biased region" description="Basic and acidic residues" evidence="1">
    <location>
        <begin position="156"/>
        <end position="165"/>
    </location>
</feature>
<dbReference type="AlphaFoldDB" id="A0A843VGQ9"/>
<organism evidence="2 3">
    <name type="scientific">Colocasia esculenta</name>
    <name type="common">Wild taro</name>
    <name type="synonym">Arum esculentum</name>
    <dbReference type="NCBI Taxonomy" id="4460"/>
    <lineage>
        <taxon>Eukaryota</taxon>
        <taxon>Viridiplantae</taxon>
        <taxon>Streptophyta</taxon>
        <taxon>Embryophyta</taxon>
        <taxon>Tracheophyta</taxon>
        <taxon>Spermatophyta</taxon>
        <taxon>Magnoliopsida</taxon>
        <taxon>Liliopsida</taxon>
        <taxon>Araceae</taxon>
        <taxon>Aroideae</taxon>
        <taxon>Colocasieae</taxon>
        <taxon>Colocasia</taxon>
    </lineage>
</organism>
<dbReference type="Proteomes" id="UP000652761">
    <property type="component" value="Unassembled WGS sequence"/>
</dbReference>
<evidence type="ECO:0000313" key="3">
    <source>
        <dbReference type="Proteomes" id="UP000652761"/>
    </source>
</evidence>
<evidence type="ECO:0000256" key="1">
    <source>
        <dbReference type="SAM" id="MobiDB-lite"/>
    </source>
</evidence>
<protein>
    <submittedName>
        <fullName evidence="2">Uncharacterized protein</fullName>
    </submittedName>
</protein>
<reference evidence="2" key="1">
    <citation type="submission" date="2017-07" db="EMBL/GenBank/DDBJ databases">
        <title>Taro Niue Genome Assembly and Annotation.</title>
        <authorList>
            <person name="Atibalentja N."/>
            <person name="Keating K."/>
            <person name="Fields C.J."/>
        </authorList>
    </citation>
    <scope>NUCLEOTIDE SEQUENCE</scope>
    <source>
        <strain evidence="2">Niue_2</strain>
        <tissue evidence="2">Leaf</tissue>
    </source>
</reference>
<comment type="caution">
    <text evidence="2">The sequence shown here is derived from an EMBL/GenBank/DDBJ whole genome shotgun (WGS) entry which is preliminary data.</text>
</comment>
<keyword evidence="3" id="KW-1185">Reference proteome</keyword>
<evidence type="ECO:0000313" key="2">
    <source>
        <dbReference type="EMBL" id="MQL95135.1"/>
    </source>
</evidence>
<sequence length="197" mass="21805">MKFLSDHAQLTVFTEDFVAGGPKPFKFYNMWAQHDSFRSIVQRAWNTHFQGTPLFVLCKKLRAVKLALKVWNQEEFGPIHHKVAHAGEFLHQAQAQLADREKLWGFGVSLEGLVGFALRGRMEVLPPSASNGTVITTGRTTISVPPQGDPPTIRGRFPERGDKRTGRSRSRVSLVHRPWASLFGGGGGEGNCKVSGL</sequence>